<dbReference type="GO" id="GO:0004888">
    <property type="term" value="F:transmembrane signaling receptor activity"/>
    <property type="evidence" value="ECO:0007669"/>
    <property type="project" value="TreeGrafter"/>
</dbReference>
<feature type="region of interest" description="Disordered" evidence="5">
    <location>
        <begin position="967"/>
        <end position="988"/>
    </location>
</feature>
<comment type="similarity">
    <text evidence="3">Belongs to the methyl-accepting chemotaxis (MCP) protein family.</text>
</comment>
<evidence type="ECO:0000313" key="9">
    <source>
        <dbReference type="Proteomes" id="UP000192505"/>
    </source>
</evidence>
<keyword evidence="6" id="KW-0472">Membrane</keyword>
<evidence type="ECO:0000259" key="7">
    <source>
        <dbReference type="PROSITE" id="PS50111"/>
    </source>
</evidence>
<reference evidence="8 9" key="1">
    <citation type="submission" date="2017-01" db="EMBL/GenBank/DDBJ databases">
        <title>Novel large sulfur bacteria in the metagenomes of groundwater-fed chemosynthetic microbial mats in the Lake Huron basin.</title>
        <authorList>
            <person name="Sharrar A.M."/>
            <person name="Flood B.E."/>
            <person name="Bailey J.V."/>
            <person name="Jones D.S."/>
            <person name="Biddanda B."/>
            <person name="Ruberg S.A."/>
            <person name="Marcus D.N."/>
            <person name="Dick G.J."/>
        </authorList>
    </citation>
    <scope>NUCLEOTIDE SEQUENCE [LARGE SCALE GENOMIC DNA]</scope>
    <source>
        <strain evidence="8">A7</strain>
    </source>
</reference>
<keyword evidence="6" id="KW-0812">Transmembrane</keyword>
<feature type="domain" description="Methyl-accepting transducer" evidence="7">
    <location>
        <begin position="720"/>
        <end position="935"/>
    </location>
</feature>
<dbReference type="GO" id="GO:0007165">
    <property type="term" value="P:signal transduction"/>
    <property type="evidence" value="ECO:0007669"/>
    <property type="project" value="UniProtKB-KW"/>
</dbReference>
<dbReference type="PROSITE" id="PS50111">
    <property type="entry name" value="CHEMOTAXIS_TRANSDUC_2"/>
    <property type="match status" value="1"/>
</dbReference>
<dbReference type="Pfam" id="PF00015">
    <property type="entry name" value="MCPsignal"/>
    <property type="match status" value="1"/>
</dbReference>
<dbReference type="CDD" id="cd11386">
    <property type="entry name" value="MCP_signal"/>
    <property type="match status" value="1"/>
</dbReference>
<sequence length="988" mass="105879">MTPKNTKPKSEAPSESVAFSGIWSAGIRLMAKLTFANKALLITACFLLPIGVLAFLFFGNSISERNFTVTETKGVSYLRTLMPLMQAAQDMRAIQDRIGAGEAIDPGVLDKAHAALKTRMDAMTQIDAAVGVSLETGQGFEALQKGVQAQLSTKSDAVSSGSAPGVSAALKLVNFVGNSSNLILDPEVASFHLARAVVLESAELIVATSQTRRLATELISLREESRLLLLADRLARLKVGSDRIAEAFTEAYDHDASLKTTVNSEAVLKSLKELIKTTNDNVILEKDTLIAADYYQDASVRLTELYALVDRTLGVIDTLLQARLQRIEQALLWSVVAVALSLLVAAYLFYCFFLNTHSGLLSIRQHLQDIAKGDLRRVPQVPVGSDETADVLQSLGDMHAVLLRFQSEQLEMAKQQDAGVVDHVIAVAQLPGEYGAMAQAINDLSASQNKLTFELVDLLEQYAVGSFGHVMPDLVGQKRRITEVANAAREKMQAAAEAAIANLRVVNALDKASTNVMITDVHHDILFMNDAIKAMMQRNQPELRKALSGFDANVLLGQSFDVFRLHTGSRSHWLDSLRGTERTQVQIGTLHFALAASPILDEAGQRIGTVVEWYDRTMDVAIEIELSNAVQASAQGDFSQRIALDGKVGIYATLAGSMNELMQTSEVGLGDVAKMLEALARGDLNFRLERNYQGLFGKLKDAGNQTAEQLGTVIGEVREAADALSNAANQVSATAQSLSQAASQQAANVEQTSASIEHMSASITQNSDNARITDGMATKATREASDGGSAVTQTVQAMKQIAAKIGIVDDIAYQTNLLALNAAIEAARAGEHGRGFAVVATEVRKLAERSQDAAREIGELAARSVSTAERAGTLLDEIVPSIRKTSELVQEITAASSEQSESVTRIGAAMGQLNKATQQNAAAAEELAATAVELSGQAGQLQHSIAFFDAGEGAAFAPTMGQAKEVQSSKLSMPALPRPSRRLNYEPY</sequence>
<organism evidence="8 9">
    <name type="scientific">Rhodoferax ferrireducens</name>
    <dbReference type="NCBI Taxonomy" id="192843"/>
    <lineage>
        <taxon>Bacteria</taxon>
        <taxon>Pseudomonadati</taxon>
        <taxon>Pseudomonadota</taxon>
        <taxon>Betaproteobacteria</taxon>
        <taxon>Burkholderiales</taxon>
        <taxon>Comamonadaceae</taxon>
        <taxon>Rhodoferax</taxon>
    </lineage>
</organism>
<evidence type="ECO:0000256" key="2">
    <source>
        <dbReference type="ARBA" id="ARBA00022481"/>
    </source>
</evidence>
<evidence type="ECO:0000256" key="3">
    <source>
        <dbReference type="ARBA" id="ARBA00029447"/>
    </source>
</evidence>
<dbReference type="GO" id="GO:0006935">
    <property type="term" value="P:chemotaxis"/>
    <property type="evidence" value="ECO:0007669"/>
    <property type="project" value="TreeGrafter"/>
</dbReference>
<name>A0A1W9KXK3_9BURK</name>
<proteinExistence type="inferred from homology"/>
<dbReference type="Pfam" id="PF00672">
    <property type="entry name" value="HAMP"/>
    <property type="match status" value="1"/>
</dbReference>
<evidence type="ECO:0000256" key="5">
    <source>
        <dbReference type="SAM" id="MobiDB-lite"/>
    </source>
</evidence>
<dbReference type="Gene3D" id="3.30.450.20">
    <property type="entry name" value="PAS domain"/>
    <property type="match status" value="1"/>
</dbReference>
<keyword evidence="4" id="KW-0807">Transducer</keyword>
<feature type="transmembrane region" description="Helical" evidence="6">
    <location>
        <begin position="330"/>
        <end position="350"/>
    </location>
</feature>
<dbReference type="Proteomes" id="UP000192505">
    <property type="component" value="Unassembled WGS sequence"/>
</dbReference>
<evidence type="ECO:0000256" key="6">
    <source>
        <dbReference type="SAM" id="Phobius"/>
    </source>
</evidence>
<comment type="caution">
    <text evidence="8">The sequence shown here is derived from an EMBL/GenBank/DDBJ whole genome shotgun (WGS) entry which is preliminary data.</text>
</comment>
<dbReference type="AlphaFoldDB" id="A0A1W9KXK3"/>
<evidence type="ECO:0000256" key="1">
    <source>
        <dbReference type="ARBA" id="ARBA00004370"/>
    </source>
</evidence>
<keyword evidence="6" id="KW-1133">Transmembrane helix</keyword>
<dbReference type="InterPro" id="IPR004089">
    <property type="entry name" value="MCPsignal_dom"/>
</dbReference>
<accession>A0A1W9KXK3</accession>
<dbReference type="Pfam" id="PF18947">
    <property type="entry name" value="HAMP_2"/>
    <property type="match status" value="1"/>
</dbReference>
<dbReference type="FunFam" id="1.10.287.950:FF:000001">
    <property type="entry name" value="Methyl-accepting chemotaxis sensory transducer"/>
    <property type="match status" value="1"/>
</dbReference>
<dbReference type="EMBL" id="MTEI01000002">
    <property type="protein sequence ID" value="OQW89379.1"/>
    <property type="molecule type" value="Genomic_DNA"/>
</dbReference>
<keyword evidence="2" id="KW-0488">Methylation</keyword>
<evidence type="ECO:0000256" key="4">
    <source>
        <dbReference type="PROSITE-ProRule" id="PRU00284"/>
    </source>
</evidence>
<evidence type="ECO:0000313" key="8">
    <source>
        <dbReference type="EMBL" id="OQW89379.1"/>
    </source>
</evidence>
<dbReference type="InterPro" id="IPR051310">
    <property type="entry name" value="MCP_chemotaxis"/>
</dbReference>
<dbReference type="SMART" id="SM00283">
    <property type="entry name" value="MA"/>
    <property type="match status" value="1"/>
</dbReference>
<dbReference type="PANTHER" id="PTHR43531">
    <property type="entry name" value="PROTEIN ICFG"/>
    <property type="match status" value="1"/>
</dbReference>
<gene>
    <name evidence="8" type="ORF">BWK72_05485</name>
</gene>
<feature type="transmembrane region" description="Helical" evidence="6">
    <location>
        <begin position="39"/>
        <end position="58"/>
    </location>
</feature>
<dbReference type="PANTHER" id="PTHR43531:SF14">
    <property type="entry name" value="METHYL-ACCEPTING CHEMOTAXIS PROTEIN I-RELATED"/>
    <property type="match status" value="1"/>
</dbReference>
<dbReference type="Gene3D" id="1.20.120.1530">
    <property type="match status" value="1"/>
</dbReference>
<protein>
    <recommendedName>
        <fullName evidence="7">Methyl-accepting transducer domain-containing protein</fullName>
    </recommendedName>
</protein>
<dbReference type="GO" id="GO:0005886">
    <property type="term" value="C:plasma membrane"/>
    <property type="evidence" value="ECO:0007669"/>
    <property type="project" value="TreeGrafter"/>
</dbReference>
<dbReference type="SUPFAM" id="SSF58104">
    <property type="entry name" value="Methyl-accepting chemotaxis protein (MCP) signaling domain"/>
    <property type="match status" value="1"/>
</dbReference>
<dbReference type="InterPro" id="IPR003660">
    <property type="entry name" value="HAMP_dom"/>
</dbReference>
<comment type="subcellular location">
    <subcellularLocation>
        <location evidence="1">Membrane</location>
    </subcellularLocation>
</comment>
<dbReference type="Gene3D" id="1.10.287.950">
    <property type="entry name" value="Methyl-accepting chemotaxis protein"/>
    <property type="match status" value="1"/>
</dbReference>